<evidence type="ECO:0000259" key="5">
    <source>
        <dbReference type="PROSITE" id="PS50075"/>
    </source>
</evidence>
<dbReference type="InterPro" id="IPR006162">
    <property type="entry name" value="Ppantetheine_attach_site"/>
</dbReference>
<dbReference type="InterPro" id="IPR000873">
    <property type="entry name" value="AMP-dep_synth/lig_dom"/>
</dbReference>
<dbReference type="NCBIfam" id="TIGR01733">
    <property type="entry name" value="AA-adenyl-dom"/>
    <property type="match status" value="3"/>
</dbReference>
<proteinExistence type="inferred from homology"/>
<dbReference type="SMART" id="SM00823">
    <property type="entry name" value="PKS_PP"/>
    <property type="match status" value="3"/>
</dbReference>
<dbReference type="InterPro" id="IPR036736">
    <property type="entry name" value="ACP-like_sf"/>
</dbReference>
<dbReference type="SUPFAM" id="SSF56801">
    <property type="entry name" value="Acetyl-CoA synthetase-like"/>
    <property type="match status" value="3"/>
</dbReference>
<dbReference type="OrthoDB" id="473401at2"/>
<dbReference type="Gene3D" id="3.40.50.12780">
    <property type="entry name" value="N-terminal domain of ligase-like"/>
    <property type="match status" value="1"/>
</dbReference>
<dbReference type="Gene3D" id="3.30.559.30">
    <property type="entry name" value="Nonribosomal peptide synthetase, condensation domain"/>
    <property type="match status" value="3"/>
</dbReference>
<dbReference type="PROSITE" id="PS00455">
    <property type="entry name" value="AMP_BINDING"/>
    <property type="match status" value="3"/>
</dbReference>
<dbReference type="FunFam" id="2.30.38.10:FF:000001">
    <property type="entry name" value="Non-ribosomal peptide synthetase PvdI"/>
    <property type="match status" value="2"/>
</dbReference>
<dbReference type="GO" id="GO:0031177">
    <property type="term" value="F:phosphopantetheine binding"/>
    <property type="evidence" value="ECO:0007669"/>
    <property type="project" value="InterPro"/>
</dbReference>
<evidence type="ECO:0000313" key="6">
    <source>
        <dbReference type="EMBL" id="QBD82926.1"/>
    </source>
</evidence>
<evidence type="ECO:0000256" key="4">
    <source>
        <dbReference type="ARBA" id="ARBA00022553"/>
    </source>
</evidence>
<dbReference type="PANTHER" id="PTHR45527">
    <property type="entry name" value="NONRIBOSOMAL PEPTIDE SYNTHETASE"/>
    <property type="match status" value="1"/>
</dbReference>
<dbReference type="InterPro" id="IPR020845">
    <property type="entry name" value="AMP-binding_CS"/>
</dbReference>
<dbReference type="Pfam" id="PF00501">
    <property type="entry name" value="AMP-binding"/>
    <property type="match status" value="3"/>
</dbReference>
<dbReference type="FunFam" id="1.10.1200.10:FF:000005">
    <property type="entry name" value="Nonribosomal peptide synthetase 1"/>
    <property type="match status" value="3"/>
</dbReference>
<dbReference type="Gene3D" id="3.30.559.10">
    <property type="entry name" value="Chloramphenicol acetyltransferase-like domain"/>
    <property type="match status" value="3"/>
</dbReference>
<dbReference type="InterPro" id="IPR045851">
    <property type="entry name" value="AMP-bd_C_sf"/>
</dbReference>
<dbReference type="InterPro" id="IPR025110">
    <property type="entry name" value="AMP-bd_C"/>
</dbReference>
<sequence>MSYLGDLHVSNHEIIGPSTSPHDPLDAQFAYWQQQLAGIDELRPLPTDMPRTPVRLYRAATHSLRFPVQLYKQLQQTSLQEEIPPFTVLLASLQLLLTHMCGQEESIVGTSTAISIPADSESQAHCLTIAKTLALRTRITGNLTVHELFARVHAICLQASAHMEVSFEQVMEQLFAENPPNSPPLLQVMLDLQDEPSYPFSPTPSSPAPLEIRGNPAASQSDLHISLIVQRDNLEGVISYNAALFTPGTIQRFGSRWLHLLAAILADPQQHVCNIQWLEADELAWILQNARGKQRAYASETTLFQAFEAQVERLPDAIVLVAPAEGALSYRKLDQLANQVACALRARGQLAHTPVGLCIPSSLLGAVGLLGIMKAGCIYVPLDPRLPVERRAWMIRQAGIHMVVTIAQFAEQVASAQVQAFCLDREWEEVLQQPVQRPAVDLLADDLACIIYTSGSTGRPKGVMLSHGALCNRMQQGIEDHTPQQGDRMAQIASWGFDISLWELISPWLAGATTFLVPLQTALDSAALSAYLSREQITLLQSVPSLLSTLLQEATLANCSSMRCVLTGGEAVSAELVQRIFDILPIEVQQLYGPTETAISVTNWIGYPKDGTKNLSLGRPIPNTQAYILDAWLQPVLPGGQGELYIGGDCLARGYWQRPDLTAERFIPNPFSSVPGSRLYRTGDIARLLPSGELAYVGRIDSQVKIRGNRVEPEEIEAQIQSYTDIRACAVQARMNQRGELQLVAFIVAYKTAILSIAELRRYLQQRLPAYMLPAAFVQLDDLPLTPNGKVDRHALLRLEVNQLQWQDTYVAPQLPEQERLAAIWGEVLQIERIGIHDNFFALGGHSLLAIRVISRVRETFHLDLPLQTLFEAPTIEAFARHLSQVSTDQFSAPLLPLHVAPASYMQPSFAQERLWFLDQLEGSSAFYNIPFVVSIHLPLQTANFARSLNEIIRRHASLRTVFQAHDGQPVQAIMPELICPVPLIDFSQHQQPEAAIQRCFQDLLSTHFELTRGPLLRAALCKLSSDNFIFMLTIHHIVADGWSLAVLIHELITIYQALQSGKRSSLPDLPIQYRDFACWERSYLQGVYLEQQILYWRNRLADAPALLTLPTDRPRPATQSYRGALYPFSLSPALSERLRAFSRQAEVTLYMTMLGAFQILLTRYSGQHDIVIGTPVAGRNRLELEDLIGFFVNMLALRLRLEGNSSFREVIKQVKKVAQEAYAHQEAPFERIVEALKPERSLSYHPLFQVSFAWEEVLFDETELAHHNIKQVHLDAGISRFDLTLFLWEEGDCLTGYFEYSTDLFERETIARWAQNLQVLLDASMSSPDCALNRLPLLSSEEHQRLLYTWNPPALTSAPMLCIHEQFEAVAASMPDSLAICQTTHALSFHCLDQQANRLARFLIAEGIGPEICVAVYTERSAWMVIAMLAILKAGGAYVPLDPSLPHQRIAFILRDAHCPIVLTQSSLLGALSSLEQTVKVFCFERDWPIVSNLSATSPDRLYSNKQLAYVIYTSGSTGRPKGVGITHLNLSNMVSWYQQTFAPTPADRSTHLVGLGFDVSVWELWTALLAGAQVWLCEDEVRSDPQLLLAWLSDCQITVSFVPTPLAEQLLTRPWPQESSLRILHTGGDALHPVTQPHLPFSLINNYGPSECTVVTTSGPIFTADAWNRMPDIGRPIARVQVYLLDTDLQIVPQGAVGELVIGGENVGRGYIGNPAMTAERFIPDPFGSVAGGRLYRTGDLARYRNDGVLEFVGREDQQVKIRGFRIELGEIETVLQQFDPVQECIVLAREDQPGERQLVAYVTHDPRRSLAIRDLQLFLRERLPAYMLPAAYVMLAEFPLNKNGKIDRRALPAPAYSPWQQENFVIPSTPTQELLAQLWMNILHIPQISIHDNFFELGGHSLLATRIISRINEALHVDVPLRVLFGSPTIAHLATYIDDLAKADTRSSSSLLMAPLTRQARGGSFPLSFAQEQLWFLHELEPDSPFYNIALSLRLRGPLQPMILQQSLNTLIQRHEALRTTFAVQHDHPVQYIADPAEQPLIVVDLSTLSQAQRSLTVSSLSLEQARLPFNLRREPPMRLMLLRLDEQAHVLLMCIHHIVMDGWSLNMLLQELEQSYTAYEQGDTPRQSKAILQYVDYVLWQRAWLQSTELEEQLAYWKQRMAGAPVLLELPTDHARPAIQSYRGATQIFPLPAVLTTQLRQLSQQHGITLFSTLLSAYLLFLARYSGQYDVVVGTPMAGRIRPELEEIAGLFVNILPLRFQINERLTFLEFMQMVQQDVLEAYAHQALPFEQLVEALQAQHSTSYQPVVQLTFALQDEPESFQLGQVQAERSMVATNTAKFDLALTCEETAAGLRTVWEYNTDLFEPETIVHLKTMLQELLQAIVAQSGQQVYNFSLLSEPERQYLLKELNATSSSYHADMSVVALFEDQVRRSPDSIALSDEQGLQVTYEALNRRANQLAHALRMRGVGTEVAVGFYAERSLHLILGLLAVLKAGGFYIPIDTSTPTERLAFLLTDANIHLLFVKEQLAYKVPTWQGITLDLEQEIALSSQQSTANPGQYPRAQSLAYVNYTSGTTGRPKGVAVPQQAITRLVLHSNYIQITPQDVVVHISNSAFDASTFEIWGALLNGARILSVEQETALMPEALEQHLYLRYGNVMFLTSALFNQLARLRPQIYQRMRVVLFGGEAANPPAVRSVRATSAPEHLIHVYGPTENTTFSTYRELDEVPAEALSVPIGYPLANSTAFVLDKELRLVPRGAIGELYVGGAGLARGYLQQADLTANSFIPHPFSAIPGARLYKTGDLVRYVGKWELDFVGRVDTQVKIHGFRIEPAEIEALLQQHPAVAENAVLPLLDPYGERRLVAYLLARSQEHCSNKELRQWLQERLPSYMVPTVFVWLSDFSLTKNGKLDRKSLPQPQWEMLERSQPYQEPTTPLTQQLAEIWQEVLQIERIGLYDNFFELGGHSLLLTQVVSRVRSAFQIDFPLRVMFEHPTIAEISAFITEQRADEIQDAAVPSMPIPALSRGGGDLGELLTLLENLPSEEVEALLMDQVGGNWDEGQ</sequence>
<dbReference type="NCBIfam" id="NF003417">
    <property type="entry name" value="PRK04813.1"/>
    <property type="match status" value="3"/>
</dbReference>
<accession>A0A4P6K5U6</accession>
<dbReference type="FunFam" id="3.40.50.980:FF:000001">
    <property type="entry name" value="Non-ribosomal peptide synthetase"/>
    <property type="match status" value="2"/>
</dbReference>
<feature type="domain" description="Carrier" evidence="5">
    <location>
        <begin position="2936"/>
        <end position="3011"/>
    </location>
</feature>
<keyword evidence="4" id="KW-0597">Phosphoprotein</keyword>
<dbReference type="Gene3D" id="3.30.300.30">
    <property type="match status" value="3"/>
</dbReference>
<dbReference type="CDD" id="cd12117">
    <property type="entry name" value="A_NRPS_Srf_like"/>
    <property type="match status" value="1"/>
</dbReference>
<dbReference type="FunFam" id="3.30.300.30:FF:000010">
    <property type="entry name" value="Enterobactin synthetase component F"/>
    <property type="match status" value="1"/>
</dbReference>
<evidence type="ECO:0000256" key="1">
    <source>
        <dbReference type="ARBA" id="ARBA00001957"/>
    </source>
</evidence>
<dbReference type="Pfam" id="PF00550">
    <property type="entry name" value="PP-binding"/>
    <property type="match status" value="3"/>
</dbReference>
<dbReference type="GO" id="GO:0008610">
    <property type="term" value="P:lipid biosynthetic process"/>
    <property type="evidence" value="ECO:0007669"/>
    <property type="project" value="UniProtKB-ARBA"/>
</dbReference>
<dbReference type="FunFam" id="3.30.300.30:FF:000015">
    <property type="entry name" value="Nonribosomal peptide synthase SidD"/>
    <property type="match status" value="2"/>
</dbReference>
<dbReference type="PROSITE" id="PS00012">
    <property type="entry name" value="PHOSPHOPANTETHEINE"/>
    <property type="match status" value="3"/>
</dbReference>
<dbReference type="PROSITE" id="PS50075">
    <property type="entry name" value="CARRIER"/>
    <property type="match status" value="3"/>
</dbReference>
<organism evidence="6 7">
    <name type="scientific">Ktedonosporobacter rubrisoli</name>
    <dbReference type="NCBI Taxonomy" id="2509675"/>
    <lineage>
        <taxon>Bacteria</taxon>
        <taxon>Bacillati</taxon>
        <taxon>Chloroflexota</taxon>
        <taxon>Ktedonobacteria</taxon>
        <taxon>Ktedonobacterales</taxon>
        <taxon>Ktedonosporobacteraceae</taxon>
        <taxon>Ktedonosporobacter</taxon>
    </lineage>
</organism>
<protein>
    <submittedName>
        <fullName evidence="6">Amino acid adenylation domain-containing protein</fullName>
    </submittedName>
</protein>
<dbReference type="Gene3D" id="2.30.38.10">
    <property type="entry name" value="Luciferase, Domain 3"/>
    <property type="match status" value="2"/>
</dbReference>
<dbReference type="GO" id="GO:0043041">
    <property type="term" value="P:amino acid activation for nonribosomal peptide biosynthetic process"/>
    <property type="evidence" value="ECO:0007669"/>
    <property type="project" value="TreeGrafter"/>
</dbReference>
<dbReference type="Gene3D" id="3.40.50.980">
    <property type="match status" value="4"/>
</dbReference>
<dbReference type="InterPro" id="IPR009081">
    <property type="entry name" value="PP-bd_ACP"/>
</dbReference>
<dbReference type="SUPFAM" id="SSF47336">
    <property type="entry name" value="ACP-like"/>
    <property type="match status" value="3"/>
</dbReference>
<comment type="cofactor">
    <cofactor evidence="1">
        <name>pantetheine 4'-phosphate</name>
        <dbReference type="ChEBI" id="CHEBI:47942"/>
    </cofactor>
</comment>
<dbReference type="InterPro" id="IPR001242">
    <property type="entry name" value="Condensation_dom"/>
</dbReference>
<evidence type="ECO:0000256" key="3">
    <source>
        <dbReference type="ARBA" id="ARBA00022450"/>
    </source>
</evidence>
<dbReference type="InterPro" id="IPR010071">
    <property type="entry name" value="AA_adenyl_dom"/>
</dbReference>
<dbReference type="EMBL" id="CP035758">
    <property type="protein sequence ID" value="QBD82926.1"/>
    <property type="molecule type" value="Genomic_DNA"/>
</dbReference>
<dbReference type="GO" id="GO:0003824">
    <property type="term" value="F:catalytic activity"/>
    <property type="evidence" value="ECO:0007669"/>
    <property type="project" value="InterPro"/>
</dbReference>
<name>A0A4P6K5U6_KTERU</name>
<dbReference type="Proteomes" id="UP000290365">
    <property type="component" value="Chromosome"/>
</dbReference>
<feature type="domain" description="Carrier" evidence="5">
    <location>
        <begin position="812"/>
        <end position="887"/>
    </location>
</feature>
<feature type="domain" description="Carrier" evidence="5">
    <location>
        <begin position="1869"/>
        <end position="1944"/>
    </location>
</feature>
<dbReference type="Pfam" id="PF13193">
    <property type="entry name" value="AMP-binding_C"/>
    <property type="match status" value="3"/>
</dbReference>
<dbReference type="SUPFAM" id="SSF52777">
    <property type="entry name" value="CoA-dependent acyltransferases"/>
    <property type="match status" value="5"/>
</dbReference>
<evidence type="ECO:0000313" key="7">
    <source>
        <dbReference type="Proteomes" id="UP000290365"/>
    </source>
</evidence>
<evidence type="ECO:0000256" key="2">
    <source>
        <dbReference type="ARBA" id="ARBA00006432"/>
    </source>
</evidence>
<keyword evidence="7" id="KW-1185">Reference proteome</keyword>
<dbReference type="KEGG" id="kbs:EPA93_45985"/>
<reference evidence="6 7" key="1">
    <citation type="submission" date="2019-01" db="EMBL/GenBank/DDBJ databases">
        <title>Ktedonosporobacter rubrisoli SCAWS-G2.</title>
        <authorList>
            <person name="Huang Y."/>
            <person name="Yan B."/>
        </authorList>
    </citation>
    <scope>NUCLEOTIDE SEQUENCE [LARGE SCALE GENOMIC DNA]</scope>
    <source>
        <strain evidence="6 7">SCAWS-G2</strain>
    </source>
</reference>
<gene>
    <name evidence="6" type="ORF">EPA93_45985</name>
</gene>
<dbReference type="GO" id="GO:0044550">
    <property type="term" value="P:secondary metabolite biosynthetic process"/>
    <property type="evidence" value="ECO:0007669"/>
    <property type="project" value="TreeGrafter"/>
</dbReference>
<dbReference type="PANTHER" id="PTHR45527:SF1">
    <property type="entry name" value="FATTY ACID SYNTHASE"/>
    <property type="match status" value="1"/>
</dbReference>
<dbReference type="InterPro" id="IPR042099">
    <property type="entry name" value="ANL_N_sf"/>
</dbReference>
<dbReference type="CDD" id="cd05930">
    <property type="entry name" value="A_NRPS"/>
    <property type="match status" value="2"/>
</dbReference>
<dbReference type="GO" id="GO:0005829">
    <property type="term" value="C:cytosol"/>
    <property type="evidence" value="ECO:0007669"/>
    <property type="project" value="TreeGrafter"/>
</dbReference>
<dbReference type="InterPro" id="IPR020806">
    <property type="entry name" value="PKS_PP-bd"/>
</dbReference>
<keyword evidence="3" id="KW-0596">Phosphopantetheine</keyword>
<dbReference type="Gene3D" id="1.10.1200.10">
    <property type="entry name" value="ACP-like"/>
    <property type="match status" value="3"/>
</dbReference>
<dbReference type="CDD" id="cd19531">
    <property type="entry name" value="LCL_NRPS-like"/>
    <property type="match status" value="2"/>
</dbReference>
<dbReference type="InterPro" id="IPR023213">
    <property type="entry name" value="CAT-like_dom_sf"/>
</dbReference>
<comment type="similarity">
    <text evidence="2">Belongs to the ATP-dependent AMP-binding enzyme family.</text>
</comment>
<dbReference type="Pfam" id="PF00668">
    <property type="entry name" value="Condensation"/>
    <property type="match status" value="3"/>
</dbReference>